<dbReference type="PRINTS" id="PR00095">
    <property type="entry name" value="ANTSNTHASEI"/>
</dbReference>
<dbReference type="Proteomes" id="UP000635278">
    <property type="component" value="Unassembled WGS sequence"/>
</dbReference>
<reference evidence="3 4" key="1">
    <citation type="journal article" date="2020" name="Int. J. Syst. Evol. Microbiol.">
        <title>Novel acetic acid bacteria from cider fermentations: Acetobacter conturbans sp. nov. and Acetobacter fallax sp. nov.</title>
        <authorList>
            <person name="Sombolestani A.S."/>
            <person name="Cleenwerck I."/>
            <person name="Cnockaert M."/>
            <person name="Borremans W."/>
            <person name="Wieme A.D."/>
            <person name="De Vuyst L."/>
            <person name="Vandamme P."/>
        </authorList>
    </citation>
    <scope>NUCLEOTIDE SEQUENCE [LARGE SCALE GENOMIC DNA]</scope>
    <source>
        <strain evidence="3 4">LMG 30640</strain>
    </source>
</reference>
<dbReference type="RefSeq" id="WP_173581701.1">
    <property type="nucleotide sequence ID" value="NZ_WOTB01000001.1"/>
</dbReference>
<protein>
    <submittedName>
        <fullName evidence="3">Anthranilate synthase component I family protein</fullName>
    </submittedName>
</protein>
<gene>
    <name evidence="3" type="ORF">GOB93_01265</name>
</gene>
<keyword evidence="4" id="KW-1185">Reference proteome</keyword>
<dbReference type="SUPFAM" id="SSF56322">
    <property type="entry name" value="ADC synthase"/>
    <property type="match status" value="1"/>
</dbReference>
<accession>A0ABX0JLB3</accession>
<dbReference type="InterPro" id="IPR015890">
    <property type="entry name" value="Chorismate_C"/>
</dbReference>
<organism evidence="3 4">
    <name type="scientific">Acetobacter musti</name>
    <dbReference type="NCBI Taxonomy" id="864732"/>
    <lineage>
        <taxon>Bacteria</taxon>
        <taxon>Pseudomonadati</taxon>
        <taxon>Pseudomonadota</taxon>
        <taxon>Alphaproteobacteria</taxon>
        <taxon>Acetobacterales</taxon>
        <taxon>Acetobacteraceae</taxon>
        <taxon>Acetobacter</taxon>
    </lineage>
</organism>
<comment type="caution">
    <text evidence="3">The sequence shown here is derived from an EMBL/GenBank/DDBJ whole genome shotgun (WGS) entry which is preliminary data.</text>
</comment>
<dbReference type="InterPro" id="IPR005801">
    <property type="entry name" value="ADC_synthase"/>
</dbReference>
<dbReference type="Gene3D" id="3.60.120.10">
    <property type="entry name" value="Anthranilate synthase"/>
    <property type="match status" value="1"/>
</dbReference>
<name>A0ABX0JLB3_9PROT</name>
<evidence type="ECO:0000313" key="4">
    <source>
        <dbReference type="Proteomes" id="UP000635278"/>
    </source>
</evidence>
<dbReference type="PANTHER" id="PTHR11236:SF50">
    <property type="entry name" value="AMINODEOXYCHORISMATE SYNTHASE COMPONENT 1"/>
    <property type="match status" value="1"/>
</dbReference>
<dbReference type="InterPro" id="IPR019999">
    <property type="entry name" value="Anth_synth_I-like"/>
</dbReference>
<feature type="domain" description="Chorismate-utilising enzyme C-terminal" evidence="1">
    <location>
        <begin position="177"/>
        <end position="431"/>
    </location>
</feature>
<evidence type="ECO:0000259" key="2">
    <source>
        <dbReference type="Pfam" id="PF04715"/>
    </source>
</evidence>
<evidence type="ECO:0000313" key="3">
    <source>
        <dbReference type="EMBL" id="NHN83271.1"/>
    </source>
</evidence>
<feature type="domain" description="Anthranilate synthase component I N-terminal" evidence="2">
    <location>
        <begin position="11"/>
        <end position="142"/>
    </location>
</feature>
<sequence>MVAGLRVEELDWVAPGRALAAFAGEPWVAFLDSGGDAAGERARWSFLCPWPVETLLCRGGAVWRNGEAVPGDVWGHLRDMRRSERSGAPDGPFSGGVIGLASYEAGMRLEGVVSRHLVAGPEAVAASYEEALVFDRLERRLWWVSGRGLAAPDLRGVGGAGAAVPEVVFRPDMERGAWLEAVREVIRFIEAGDIFQANLTMRWRAAVPGGFDEGAAYRALRRGSPAPFGAYLRTPGFSLLSASVERFVSMSAEGGVETRPIKGTAPPGNDEREAAAFVAALAADEKENAENLMITDLMRNDIGRVCEIGSVSVPQLCAVERFTHLHHLVSCVRGRLRGGLDAVDLLRATLPPGSVTGAPKRRAMEIIDAVEGSARGAYCGSVFRIGRDGALDSSVVIRSIARAGDRLEIGAGGGITFLSDPEREYDEMMLKVAPLLRVFGGGS</sequence>
<evidence type="ECO:0000259" key="1">
    <source>
        <dbReference type="Pfam" id="PF00425"/>
    </source>
</evidence>
<dbReference type="EMBL" id="WOTB01000001">
    <property type="protein sequence ID" value="NHN83271.1"/>
    <property type="molecule type" value="Genomic_DNA"/>
</dbReference>
<dbReference type="InterPro" id="IPR006805">
    <property type="entry name" value="Anth_synth_I_N"/>
</dbReference>
<dbReference type="Pfam" id="PF00425">
    <property type="entry name" value="Chorismate_bind"/>
    <property type="match status" value="1"/>
</dbReference>
<proteinExistence type="predicted"/>
<dbReference type="Pfam" id="PF04715">
    <property type="entry name" value="Anth_synt_I_N"/>
    <property type="match status" value="1"/>
</dbReference>
<dbReference type="PANTHER" id="PTHR11236">
    <property type="entry name" value="AMINOBENZOATE/ANTHRANILATE SYNTHASE"/>
    <property type="match status" value="1"/>
</dbReference>